<dbReference type="SMART" id="SM00102">
    <property type="entry name" value="ADF"/>
    <property type="match status" value="1"/>
</dbReference>
<dbReference type="GO" id="GO:0071933">
    <property type="term" value="F:Arp2/3 complex binding"/>
    <property type="evidence" value="ECO:0007669"/>
    <property type="project" value="InterPro"/>
</dbReference>
<keyword evidence="4" id="KW-1185">Reference proteome</keyword>
<dbReference type="PIRSF" id="PIRSF001788">
    <property type="entry name" value="GMF-beta"/>
    <property type="match status" value="1"/>
</dbReference>
<comment type="similarity">
    <text evidence="1">Belongs to the actin-binding proteins ADF family. GMF subfamily.</text>
</comment>
<dbReference type="Pfam" id="PF00241">
    <property type="entry name" value="Cofilin_ADF"/>
    <property type="match status" value="1"/>
</dbReference>
<dbReference type="GO" id="GO:0030864">
    <property type="term" value="C:cortical actin cytoskeleton"/>
    <property type="evidence" value="ECO:0007669"/>
    <property type="project" value="TreeGrafter"/>
</dbReference>
<sequence>ASTTCTVTPELKTALESFRFAKHGDNMAALVAKVNRKDYTLVEDETFDSITFEDLVEELPDDAPRYPWLVTPLGYYKFENKGRVSYPLVFVYYCPTSSAPEARMLYASSQTAFQNTVGLGKAHELQDKEQLTEKWLDERLGKVMS</sequence>
<dbReference type="EMBL" id="JANBPY010000570">
    <property type="protein sequence ID" value="KAJ1965743.1"/>
    <property type="molecule type" value="Genomic_DNA"/>
</dbReference>
<feature type="domain" description="ADF-H" evidence="2">
    <location>
        <begin position="3"/>
        <end position="141"/>
    </location>
</feature>
<organism evidence="3 4">
    <name type="scientific">Dispira parvispora</name>
    <dbReference type="NCBI Taxonomy" id="1520584"/>
    <lineage>
        <taxon>Eukaryota</taxon>
        <taxon>Fungi</taxon>
        <taxon>Fungi incertae sedis</taxon>
        <taxon>Zoopagomycota</taxon>
        <taxon>Kickxellomycotina</taxon>
        <taxon>Dimargaritomycetes</taxon>
        <taxon>Dimargaritales</taxon>
        <taxon>Dimargaritaceae</taxon>
        <taxon>Dispira</taxon>
    </lineage>
</organism>
<dbReference type="InterPro" id="IPR029006">
    <property type="entry name" value="ADF-H/Gelsolin-like_dom_sf"/>
</dbReference>
<dbReference type="OrthoDB" id="3919494at2759"/>
<evidence type="ECO:0000313" key="3">
    <source>
        <dbReference type="EMBL" id="KAJ1965743.1"/>
    </source>
</evidence>
<dbReference type="GO" id="GO:0034316">
    <property type="term" value="P:negative regulation of Arp2/3 complex-mediated actin nucleation"/>
    <property type="evidence" value="ECO:0007669"/>
    <property type="project" value="TreeGrafter"/>
</dbReference>
<dbReference type="AlphaFoldDB" id="A0A9W8E7U7"/>
<dbReference type="Gene3D" id="3.40.20.10">
    <property type="entry name" value="Severin"/>
    <property type="match status" value="1"/>
</dbReference>
<evidence type="ECO:0000256" key="1">
    <source>
        <dbReference type="ARBA" id="ARBA00010055"/>
    </source>
</evidence>
<dbReference type="InterPro" id="IPR011171">
    <property type="entry name" value="GMF"/>
</dbReference>
<dbReference type="PANTHER" id="PTHR11249">
    <property type="entry name" value="GLIAL FACTOR NATURATION FACTOR"/>
    <property type="match status" value="1"/>
</dbReference>
<dbReference type="PROSITE" id="PS51263">
    <property type="entry name" value="ADF_H"/>
    <property type="match status" value="1"/>
</dbReference>
<reference evidence="3" key="1">
    <citation type="submission" date="2022-07" db="EMBL/GenBank/DDBJ databases">
        <title>Phylogenomic reconstructions and comparative analyses of Kickxellomycotina fungi.</title>
        <authorList>
            <person name="Reynolds N.K."/>
            <person name="Stajich J.E."/>
            <person name="Barry K."/>
            <person name="Grigoriev I.V."/>
            <person name="Crous P."/>
            <person name="Smith M.E."/>
        </authorList>
    </citation>
    <scope>NUCLEOTIDE SEQUENCE</scope>
    <source>
        <strain evidence="3">RSA 1196</strain>
    </source>
</reference>
<gene>
    <name evidence="3" type="ORF">IWQ62_002591</name>
</gene>
<dbReference type="Proteomes" id="UP001150925">
    <property type="component" value="Unassembled WGS sequence"/>
</dbReference>
<dbReference type="PANTHER" id="PTHR11249:SF2">
    <property type="entry name" value="GLIA MATURATION FACTOR"/>
    <property type="match status" value="1"/>
</dbReference>
<evidence type="ECO:0000259" key="2">
    <source>
        <dbReference type="PROSITE" id="PS51263"/>
    </source>
</evidence>
<dbReference type="GO" id="GO:0003779">
    <property type="term" value="F:actin binding"/>
    <property type="evidence" value="ECO:0007669"/>
    <property type="project" value="InterPro"/>
</dbReference>
<protein>
    <recommendedName>
        <fullName evidence="2">ADF-H domain-containing protein</fullName>
    </recommendedName>
</protein>
<name>A0A9W8E7U7_9FUNG</name>
<dbReference type="InterPro" id="IPR002108">
    <property type="entry name" value="ADF-H"/>
</dbReference>
<evidence type="ECO:0000313" key="4">
    <source>
        <dbReference type="Proteomes" id="UP001150925"/>
    </source>
</evidence>
<feature type="non-terminal residue" evidence="3">
    <location>
        <position position="1"/>
    </location>
</feature>
<dbReference type="GO" id="GO:0071846">
    <property type="term" value="P:actin filament debranching"/>
    <property type="evidence" value="ECO:0007669"/>
    <property type="project" value="InterPro"/>
</dbReference>
<dbReference type="SUPFAM" id="SSF55753">
    <property type="entry name" value="Actin depolymerizing proteins"/>
    <property type="match status" value="1"/>
</dbReference>
<dbReference type="CDD" id="cd11283">
    <property type="entry name" value="ADF_GMF-beta_like"/>
    <property type="match status" value="1"/>
</dbReference>
<proteinExistence type="inferred from homology"/>
<comment type="caution">
    <text evidence="3">The sequence shown here is derived from an EMBL/GenBank/DDBJ whole genome shotgun (WGS) entry which is preliminary data.</text>
</comment>
<accession>A0A9W8E7U7</accession>